<dbReference type="OrthoDB" id="2016263at2759"/>
<accession>A0A1W0XCB1</accession>
<dbReference type="InterPro" id="IPR057106">
    <property type="entry name" value="NXPE4_C"/>
</dbReference>
<dbReference type="EMBL" id="MTYJ01000004">
    <property type="protein sequence ID" value="OQV25080.1"/>
    <property type="molecule type" value="Genomic_DNA"/>
</dbReference>
<proteinExistence type="predicted"/>
<dbReference type="Pfam" id="PF24536">
    <property type="entry name" value="NXPE4_C"/>
    <property type="match status" value="1"/>
</dbReference>
<dbReference type="Proteomes" id="UP000192578">
    <property type="component" value="Unassembled WGS sequence"/>
</dbReference>
<dbReference type="PANTHER" id="PTHR14776:SF1">
    <property type="entry name" value="CADHERIN-LIKE AND PC-ESTERASE DOMAIN-CONTAINING PROTEIN 1"/>
    <property type="match status" value="1"/>
</dbReference>
<evidence type="ECO:0000259" key="1">
    <source>
        <dbReference type="Pfam" id="PF24536"/>
    </source>
</evidence>
<reference evidence="3" key="1">
    <citation type="submission" date="2017-01" db="EMBL/GenBank/DDBJ databases">
        <title>Comparative genomics of anhydrobiosis in the tardigrade Hypsibius dujardini.</title>
        <authorList>
            <person name="Yoshida Y."/>
            <person name="Koutsovoulos G."/>
            <person name="Laetsch D."/>
            <person name="Stevens L."/>
            <person name="Kumar S."/>
            <person name="Horikawa D."/>
            <person name="Ishino K."/>
            <person name="Komine S."/>
            <person name="Tomita M."/>
            <person name="Blaxter M."/>
            <person name="Arakawa K."/>
        </authorList>
    </citation>
    <scope>NUCLEOTIDE SEQUENCE [LARGE SCALE GENOMIC DNA]</scope>
    <source>
        <strain evidence="3">Z151</strain>
    </source>
</reference>
<dbReference type="PANTHER" id="PTHR14776">
    <property type="entry name" value="CADHERIN-LIKE AND PC-ESTERASE DOMAIN-CONTAINING PROTEIN 1"/>
    <property type="match status" value="1"/>
</dbReference>
<comment type="caution">
    <text evidence="2">The sequence shown here is derived from an EMBL/GenBank/DDBJ whole genome shotgun (WGS) entry which is preliminary data.</text>
</comment>
<keyword evidence="3" id="KW-1185">Reference proteome</keyword>
<gene>
    <name evidence="2" type="ORF">BV898_01288</name>
</gene>
<organism evidence="2 3">
    <name type="scientific">Hypsibius exemplaris</name>
    <name type="common">Freshwater tardigrade</name>
    <dbReference type="NCBI Taxonomy" id="2072580"/>
    <lineage>
        <taxon>Eukaryota</taxon>
        <taxon>Metazoa</taxon>
        <taxon>Ecdysozoa</taxon>
        <taxon>Tardigrada</taxon>
        <taxon>Eutardigrada</taxon>
        <taxon>Parachela</taxon>
        <taxon>Hypsibioidea</taxon>
        <taxon>Hypsibiidae</taxon>
        <taxon>Hypsibius</taxon>
    </lineage>
</organism>
<dbReference type="AlphaFoldDB" id="A0A1W0XCB1"/>
<feature type="domain" description="NXPE C-terminal" evidence="1">
    <location>
        <begin position="760"/>
        <end position="881"/>
    </location>
</feature>
<evidence type="ECO:0000313" key="3">
    <source>
        <dbReference type="Proteomes" id="UP000192578"/>
    </source>
</evidence>
<protein>
    <submittedName>
        <fullName evidence="2">Cadherin-like and PC-esterase domain-containing protein 1</fullName>
    </submittedName>
</protein>
<name>A0A1W0XCB1_HYPEX</name>
<evidence type="ECO:0000313" key="2">
    <source>
        <dbReference type="EMBL" id="OQV25080.1"/>
    </source>
</evidence>
<sequence length="1008" mass="112332">MFTWHFFMTIRRDRMLIKLALISLFFTGCYLSKYSAPARAGIIVRQRSYYRGSNLVAANEEFNELNAITADGDADGGPLSRKCPRMPVGDDGSTANGQIREVIRSIQQEAASSTASTYSNPGDYTRMQTTAPANLVAISGLQGTASVFADPLTDSYEKALRNSGYVVEILSGSNYKTRRRKRQAVDVESNFTYAAVFCLRHQGHCRPPPAPTGATKVNRIDGFKKILSILNDETICQQGKEQQAFVCYPPGANISTTSVPRTATVGNTAWVVTQQGVPTFATVPEESLPQFYAELQRASNLSARWFAAPAFTILDRPVRMSVFVLAVGNSPAVFYLHQEGVVRIGSFVNYSARQERDTELIWTFAQFRKYLQDRQGTSSATDFFRNVRTTVARVFHGLHHDRQTDGSCRDCYQLLEVTLFVSASLEPSVVTVTDHAQLRDLQMPSRILENTITLLLDRNPIDTEAAGFLERQIGSIVSTTDWKEACDNTVDVSCARSSDLRSLTETAIFRIKAQNYGFAFIGLSSSQDGREWLAKDAELVLSCLEDDYNDYGSQYSSKDSSQTLPFEKRCQYDSIFRSLLMAAKTFPAFPFQPSFHPLITTYAVNVPFNITSVDMEFIPADCATEISLASQTGTLNARRESFTVGIGENILTINVAKRSPTGAVPMRSYTFKLFRQDRDDVSTFDQKEVLADDNSTVTCSWMQTCDLKLYPNEPCGIQQEPAQFGSNTTFLCDTNQTERWILPCRSCSDESSCAWSKAVWSPDLCGPLPLKPVEVEQCLQNKKLVFIGDSTNRGIMAYMMQKFNGTLWEDEKIHSVKSYENLNGVNTSFTFAYYPQFWLPRPHRPSFSKTFHQALKAAGPLQNNSETVFVVGGLQFMSGIHVRELQKSLTKAKLEGAHVVIKTLGAGFFVPAHGVRHVSPDGLAKLVQVNQEIVAQSRQLGYQLVDTFAMTTSRYNEFSAGKCSCHFHSIIQNPPVSGNPKKTFSVRGRINALYSQSVLRQICSTNRN</sequence>